<evidence type="ECO:0000313" key="2">
    <source>
        <dbReference type="Proteomes" id="UP000053477"/>
    </source>
</evidence>
<sequence>MGLYENSGLMAFSTLHIAIRSCRAAPILTSNTILLPISLSLIRREDPDGQIRSISRTRTKQRLHRLLFVLLYHAGREDLVEGNAKTRLRMREWRTEHLERDTRVSTRLLVISRVATHANLSKSDLFLTWIR</sequence>
<accession>A0A0H2RFW5</accession>
<dbReference type="EMBL" id="KQ086026">
    <property type="protein sequence ID" value="KLO10437.1"/>
    <property type="molecule type" value="Genomic_DNA"/>
</dbReference>
<gene>
    <name evidence="1" type="ORF">SCHPADRAFT_517758</name>
</gene>
<dbReference type="InParanoid" id="A0A0H2RFW5"/>
<reference evidence="1 2" key="1">
    <citation type="submission" date="2015-04" db="EMBL/GenBank/DDBJ databases">
        <title>Complete genome sequence of Schizopora paradoxa KUC8140, a cosmopolitan wood degrader in East Asia.</title>
        <authorList>
            <consortium name="DOE Joint Genome Institute"/>
            <person name="Min B."/>
            <person name="Park H."/>
            <person name="Jang Y."/>
            <person name="Kim J.-J."/>
            <person name="Kim K.H."/>
            <person name="Pangilinan J."/>
            <person name="Lipzen A."/>
            <person name="Riley R."/>
            <person name="Grigoriev I.V."/>
            <person name="Spatafora J.W."/>
            <person name="Choi I.-G."/>
        </authorList>
    </citation>
    <scope>NUCLEOTIDE SEQUENCE [LARGE SCALE GENOMIC DNA]</scope>
    <source>
        <strain evidence="1 2">KUC8140</strain>
    </source>
</reference>
<protein>
    <submittedName>
        <fullName evidence="1">Uncharacterized protein</fullName>
    </submittedName>
</protein>
<dbReference type="AlphaFoldDB" id="A0A0H2RFW5"/>
<dbReference type="Proteomes" id="UP000053477">
    <property type="component" value="Unassembled WGS sequence"/>
</dbReference>
<name>A0A0H2RFW5_9AGAM</name>
<evidence type="ECO:0000313" key="1">
    <source>
        <dbReference type="EMBL" id="KLO10437.1"/>
    </source>
</evidence>
<keyword evidence="2" id="KW-1185">Reference proteome</keyword>
<proteinExistence type="predicted"/>
<organism evidence="1 2">
    <name type="scientific">Schizopora paradoxa</name>
    <dbReference type="NCBI Taxonomy" id="27342"/>
    <lineage>
        <taxon>Eukaryota</taxon>
        <taxon>Fungi</taxon>
        <taxon>Dikarya</taxon>
        <taxon>Basidiomycota</taxon>
        <taxon>Agaricomycotina</taxon>
        <taxon>Agaricomycetes</taxon>
        <taxon>Hymenochaetales</taxon>
        <taxon>Schizoporaceae</taxon>
        <taxon>Schizopora</taxon>
    </lineage>
</organism>